<keyword evidence="3" id="KW-0949">S-adenosyl-L-methionine</keyword>
<dbReference type="Pfam" id="PF00919">
    <property type="entry name" value="UPF0004"/>
    <property type="match status" value="1"/>
</dbReference>
<dbReference type="Gene3D" id="3.40.50.12160">
    <property type="entry name" value="Methylthiotransferase, N-terminal domain"/>
    <property type="match status" value="1"/>
</dbReference>
<dbReference type="RefSeq" id="WP_007156095.1">
    <property type="nucleotide sequence ID" value="NZ_GG668533.1"/>
</dbReference>
<dbReference type="SUPFAM" id="SSF102114">
    <property type="entry name" value="Radical SAM enzymes"/>
    <property type="match status" value="1"/>
</dbReference>
<dbReference type="PROSITE" id="PS51918">
    <property type="entry name" value="RADICAL_SAM"/>
    <property type="match status" value="1"/>
</dbReference>
<gene>
    <name evidence="9" type="ORF">HMPREF6123_0632</name>
</gene>
<dbReference type="GO" id="GO:0005829">
    <property type="term" value="C:cytosol"/>
    <property type="evidence" value="ECO:0007669"/>
    <property type="project" value="TreeGrafter"/>
</dbReference>
<keyword evidence="6" id="KW-0411">Iron-sulfur</keyword>
<dbReference type="FunFam" id="3.40.50.12160:FF:000003">
    <property type="entry name" value="CDK5 regulatory subunit-associated protein 1"/>
    <property type="match status" value="1"/>
</dbReference>
<comment type="cofactor">
    <cofactor evidence="1">
        <name>[4Fe-4S] cluster</name>
        <dbReference type="ChEBI" id="CHEBI:49883"/>
    </cofactor>
</comment>
<name>C2KVW3_9FIRM</name>
<dbReference type="STRING" id="585501.HMPREF6123_0632"/>
<dbReference type="AlphaFoldDB" id="C2KVW3"/>
<evidence type="ECO:0000256" key="1">
    <source>
        <dbReference type="ARBA" id="ARBA00001966"/>
    </source>
</evidence>
<dbReference type="InterPro" id="IPR013848">
    <property type="entry name" value="Methylthiotransferase_N"/>
</dbReference>
<dbReference type="eggNOG" id="COG0621">
    <property type="taxonomic scope" value="Bacteria"/>
</dbReference>
<protein>
    <submittedName>
        <fullName evidence="9">Uncharacterized protein</fullName>
    </submittedName>
</protein>
<dbReference type="PANTHER" id="PTHR43020:SF2">
    <property type="entry name" value="MITOCHONDRIAL TRNA METHYLTHIOTRANSFERASE CDK5RAP1"/>
    <property type="match status" value="1"/>
</dbReference>
<dbReference type="GO" id="GO:0051539">
    <property type="term" value="F:4 iron, 4 sulfur cluster binding"/>
    <property type="evidence" value="ECO:0007669"/>
    <property type="project" value="UniProtKB-KW"/>
</dbReference>
<proteinExistence type="predicted"/>
<comment type="caution">
    <text evidence="9">The sequence shown here is derived from an EMBL/GenBank/DDBJ whole genome shotgun (WGS) entry which is preliminary data.</text>
</comment>
<evidence type="ECO:0000256" key="6">
    <source>
        <dbReference type="ARBA" id="ARBA00023014"/>
    </source>
</evidence>
<keyword evidence="10" id="KW-1185">Reference proteome</keyword>
<keyword evidence="4" id="KW-0479">Metal-binding</keyword>
<dbReference type="PANTHER" id="PTHR43020">
    <property type="entry name" value="CDK5 REGULATORY SUBUNIT-ASSOCIATED PROTEIN 1"/>
    <property type="match status" value="1"/>
</dbReference>
<keyword evidence="5" id="KW-0408">Iron</keyword>
<feature type="domain" description="MTTase N-terminal" evidence="7">
    <location>
        <begin position="42"/>
        <end position="160"/>
    </location>
</feature>
<accession>C2KVW3</accession>
<dbReference type="InterPro" id="IPR020612">
    <property type="entry name" value="Methylthiotransferase_CS"/>
</dbReference>
<evidence type="ECO:0000313" key="10">
    <source>
        <dbReference type="Proteomes" id="UP000004121"/>
    </source>
</evidence>
<dbReference type="EMBL" id="ACKX01000065">
    <property type="protein sequence ID" value="EEJ52098.1"/>
    <property type="molecule type" value="Genomic_DNA"/>
</dbReference>
<evidence type="ECO:0000256" key="4">
    <source>
        <dbReference type="ARBA" id="ARBA00022723"/>
    </source>
</evidence>
<evidence type="ECO:0000256" key="2">
    <source>
        <dbReference type="ARBA" id="ARBA00022485"/>
    </source>
</evidence>
<evidence type="ECO:0000256" key="3">
    <source>
        <dbReference type="ARBA" id="ARBA00022691"/>
    </source>
</evidence>
<organism evidence="9 10">
    <name type="scientific">Oribacterium sinus F0268</name>
    <dbReference type="NCBI Taxonomy" id="585501"/>
    <lineage>
        <taxon>Bacteria</taxon>
        <taxon>Bacillati</taxon>
        <taxon>Bacillota</taxon>
        <taxon>Clostridia</taxon>
        <taxon>Lachnospirales</taxon>
        <taxon>Lachnospiraceae</taxon>
        <taxon>Oribacterium</taxon>
    </lineage>
</organism>
<dbReference type="Proteomes" id="UP000004121">
    <property type="component" value="Unassembled WGS sequence"/>
</dbReference>
<feature type="non-terminal residue" evidence="9">
    <location>
        <position position="247"/>
    </location>
</feature>
<dbReference type="Pfam" id="PF04055">
    <property type="entry name" value="Radical_SAM"/>
    <property type="match status" value="1"/>
</dbReference>
<dbReference type="InterPro" id="IPR007197">
    <property type="entry name" value="rSAM"/>
</dbReference>
<dbReference type="InParanoid" id="C2KVW3"/>
<evidence type="ECO:0000259" key="7">
    <source>
        <dbReference type="PROSITE" id="PS51449"/>
    </source>
</evidence>
<dbReference type="GO" id="GO:0035597">
    <property type="term" value="F:tRNA-2-methylthio-N(6)-dimethylallyladenosine(37) synthase activity"/>
    <property type="evidence" value="ECO:0007669"/>
    <property type="project" value="TreeGrafter"/>
</dbReference>
<sequence>MGNKLFTEILENAPANEPERQFYFIEQIKALLDVKKGEGYEAKAMVTVIGCQMSAKDGEKLQGILQEAGYSITEKEEEADVILFTTCTVRENANQKLYGRIGQLKHLYQRNKDLIIGITGCMMQEKDEVETIQRKYPYVHLIFGTHNIYKLAEYLLETMLSKEKKVELLEDSAEIVENLPSKRKYSFRAAVNISFGCNNFCTYCIVPYVRGREKSRNSQEILKECEALVADGVKEIMLLGQNVNSYG</sequence>
<dbReference type="PROSITE" id="PS01278">
    <property type="entry name" value="MTTASE_RADICAL"/>
    <property type="match status" value="1"/>
</dbReference>
<evidence type="ECO:0000313" key="9">
    <source>
        <dbReference type="EMBL" id="EEJ52098.1"/>
    </source>
</evidence>
<feature type="domain" description="Radical SAM core" evidence="8">
    <location>
        <begin position="183"/>
        <end position="247"/>
    </location>
</feature>
<dbReference type="HOGENOM" id="CLU_018697_2_0_9"/>
<reference evidence="9 10" key="1">
    <citation type="submission" date="2009-04" db="EMBL/GenBank/DDBJ databases">
        <authorList>
            <person name="Qin X."/>
            <person name="Bachman B."/>
            <person name="Battles P."/>
            <person name="Bell A."/>
            <person name="Bess C."/>
            <person name="Bickham C."/>
            <person name="Chaboub L."/>
            <person name="Chen D."/>
            <person name="Coyle M."/>
            <person name="Deiros D.R."/>
            <person name="Dinh H."/>
            <person name="Forbes L."/>
            <person name="Fowler G."/>
            <person name="Francisco L."/>
            <person name="Fu Q."/>
            <person name="Gubbala S."/>
            <person name="Hale W."/>
            <person name="Han Y."/>
            <person name="Hemphill L."/>
            <person name="Highlander S.K."/>
            <person name="Hirani K."/>
            <person name="Hogues M."/>
            <person name="Jackson L."/>
            <person name="Jakkamsetti A."/>
            <person name="Javaid M."/>
            <person name="Jiang H."/>
            <person name="Korchina V."/>
            <person name="Kovar C."/>
            <person name="Lara F."/>
            <person name="Lee S."/>
            <person name="Mata R."/>
            <person name="Mathew T."/>
            <person name="Moen C."/>
            <person name="Morales K."/>
            <person name="Munidasa M."/>
            <person name="Nazareth L."/>
            <person name="Ngo R."/>
            <person name="Nguyen L."/>
            <person name="Okwuonu G."/>
            <person name="Ongeri F."/>
            <person name="Patil S."/>
            <person name="Petrosino J."/>
            <person name="Pham C."/>
            <person name="Pham P."/>
            <person name="Pu L.-L."/>
            <person name="Puazo M."/>
            <person name="Raj R."/>
            <person name="Reid J."/>
            <person name="Rouhana J."/>
            <person name="Saada N."/>
            <person name="Shang Y."/>
            <person name="Simmons D."/>
            <person name="Thornton R."/>
            <person name="Warren J."/>
            <person name="Weissenberger G."/>
            <person name="Zhang J."/>
            <person name="Zhang L."/>
            <person name="Zhou C."/>
            <person name="Zhu D."/>
            <person name="Muzny D."/>
            <person name="Worley K."/>
            <person name="Gibbs R."/>
        </authorList>
    </citation>
    <scope>NUCLEOTIDE SEQUENCE [LARGE SCALE GENOMIC DNA]</scope>
    <source>
        <strain evidence="9 10">F0268</strain>
    </source>
</reference>
<dbReference type="InterPro" id="IPR058240">
    <property type="entry name" value="rSAM_sf"/>
</dbReference>
<evidence type="ECO:0000256" key="5">
    <source>
        <dbReference type="ARBA" id="ARBA00023004"/>
    </source>
</evidence>
<dbReference type="SFLD" id="SFLDS00029">
    <property type="entry name" value="Radical_SAM"/>
    <property type="match status" value="1"/>
</dbReference>
<evidence type="ECO:0000259" key="8">
    <source>
        <dbReference type="PROSITE" id="PS51918"/>
    </source>
</evidence>
<dbReference type="InterPro" id="IPR038135">
    <property type="entry name" value="Methylthiotransferase_N_sf"/>
</dbReference>
<dbReference type="PROSITE" id="PS51449">
    <property type="entry name" value="MTTASE_N"/>
    <property type="match status" value="1"/>
</dbReference>
<keyword evidence="2" id="KW-0004">4Fe-4S</keyword>
<dbReference type="GO" id="GO:0046872">
    <property type="term" value="F:metal ion binding"/>
    <property type="evidence" value="ECO:0007669"/>
    <property type="project" value="UniProtKB-KW"/>
</dbReference>
<dbReference type="Gene3D" id="3.30.750.210">
    <property type="match status" value="1"/>
</dbReference>